<evidence type="ECO:0000313" key="2">
    <source>
        <dbReference type="EMBL" id="KAL0951373.1"/>
    </source>
</evidence>
<reference evidence="3" key="1">
    <citation type="submission" date="2024-06" db="EMBL/GenBank/DDBJ databases">
        <title>Multi-omics analyses provide insights into the biosynthesis of the anticancer antibiotic pleurotin in Hohenbuehelia grisea.</title>
        <authorList>
            <person name="Weaver J.A."/>
            <person name="Alberti F."/>
        </authorList>
    </citation>
    <scope>NUCLEOTIDE SEQUENCE [LARGE SCALE GENOMIC DNA]</scope>
    <source>
        <strain evidence="3">T-177</strain>
    </source>
</reference>
<proteinExistence type="predicted"/>
<dbReference type="InterPro" id="IPR032675">
    <property type="entry name" value="LRR_dom_sf"/>
</dbReference>
<dbReference type="Proteomes" id="UP001556367">
    <property type="component" value="Unassembled WGS sequence"/>
</dbReference>
<name>A0ABR3J790_9AGAR</name>
<sequence length="480" mass="54043">MVELPAELWLEIASHIAHQDMVQLLSVNRTFMNLALEKRYGFINLMRGDTRAIRLIDHLKHNDYATDRVNTLSLSCDILRDLISQEKSDLEYSQSQPASNYIHSLGIDTQKSSTQVAKDIDDILGKLRNVKKFTMTWVDEPSQPLDIVYPHSRAWAAFGANLENLRLLVTAPVLPLLLHQVQLPESLNELSVVVFESYRSNRPPDKDASAFSTNVLRSLSSFISLQRHLKSLDITSTWHADFSELFSSLATLPLLARLSLNLPFNGQHLLDTAGILLFMQNHAKNLTHLSLHCGSCGMPRRIHEDGASQTAVQIVERSLPYLTSLSLDVHTLWCPSDAIILFPKLGTAKLQSLHIGGLFMTLADLCSLSSGFPSDPPLRDLDVKVDKVTKEIFDLLSQSFPRLFSLHISARGPMEDGQLDRDLKEGAADYSEWLLHDLTIDTMSRSYRVDWEALRVIAPYIPSLRGFNGKWTRLQAHETS</sequence>
<evidence type="ECO:0000313" key="3">
    <source>
        <dbReference type="Proteomes" id="UP001556367"/>
    </source>
</evidence>
<accession>A0ABR3J790</accession>
<protein>
    <recommendedName>
        <fullName evidence="1">F-box domain-containing protein</fullName>
    </recommendedName>
</protein>
<comment type="caution">
    <text evidence="2">The sequence shown here is derived from an EMBL/GenBank/DDBJ whole genome shotgun (WGS) entry which is preliminary data.</text>
</comment>
<keyword evidence="3" id="KW-1185">Reference proteome</keyword>
<dbReference type="InterPro" id="IPR001810">
    <property type="entry name" value="F-box_dom"/>
</dbReference>
<dbReference type="Gene3D" id="3.80.10.10">
    <property type="entry name" value="Ribonuclease Inhibitor"/>
    <property type="match status" value="1"/>
</dbReference>
<organism evidence="2 3">
    <name type="scientific">Hohenbuehelia grisea</name>
    <dbReference type="NCBI Taxonomy" id="104357"/>
    <lineage>
        <taxon>Eukaryota</taxon>
        <taxon>Fungi</taxon>
        <taxon>Dikarya</taxon>
        <taxon>Basidiomycota</taxon>
        <taxon>Agaricomycotina</taxon>
        <taxon>Agaricomycetes</taxon>
        <taxon>Agaricomycetidae</taxon>
        <taxon>Agaricales</taxon>
        <taxon>Pleurotineae</taxon>
        <taxon>Pleurotaceae</taxon>
        <taxon>Hohenbuehelia</taxon>
    </lineage>
</organism>
<dbReference type="PROSITE" id="PS50181">
    <property type="entry name" value="FBOX"/>
    <property type="match status" value="1"/>
</dbReference>
<dbReference type="EMBL" id="JASNQZ010000011">
    <property type="protein sequence ID" value="KAL0951373.1"/>
    <property type="molecule type" value="Genomic_DNA"/>
</dbReference>
<evidence type="ECO:0000259" key="1">
    <source>
        <dbReference type="PROSITE" id="PS50181"/>
    </source>
</evidence>
<gene>
    <name evidence="2" type="ORF">HGRIS_008074</name>
</gene>
<dbReference type="SUPFAM" id="SSF52047">
    <property type="entry name" value="RNI-like"/>
    <property type="match status" value="1"/>
</dbReference>
<feature type="domain" description="F-box" evidence="1">
    <location>
        <begin position="1"/>
        <end position="45"/>
    </location>
</feature>